<dbReference type="AlphaFoldDB" id="A0A4Y2CFI2"/>
<comment type="caution">
    <text evidence="1">The sequence shown here is derived from an EMBL/GenBank/DDBJ whole genome shotgun (WGS) entry which is preliminary data.</text>
</comment>
<evidence type="ECO:0000313" key="1">
    <source>
        <dbReference type="EMBL" id="GBM02704.1"/>
    </source>
</evidence>
<sequence length="39" mass="4674">KKFELHVTKITFVDISYLQRYSFKTKKIPENETPLCTLN</sequence>
<reference evidence="1 2" key="1">
    <citation type="journal article" date="2019" name="Sci. Rep.">
        <title>Orb-weaving spider Araneus ventricosus genome elucidates the spidroin gene catalogue.</title>
        <authorList>
            <person name="Kono N."/>
            <person name="Nakamura H."/>
            <person name="Ohtoshi R."/>
            <person name="Moran D.A.P."/>
            <person name="Shinohara A."/>
            <person name="Yoshida Y."/>
            <person name="Fujiwara M."/>
            <person name="Mori M."/>
            <person name="Tomita M."/>
            <person name="Arakawa K."/>
        </authorList>
    </citation>
    <scope>NUCLEOTIDE SEQUENCE [LARGE SCALE GENOMIC DNA]</scope>
</reference>
<proteinExistence type="predicted"/>
<evidence type="ECO:0000313" key="2">
    <source>
        <dbReference type="Proteomes" id="UP000499080"/>
    </source>
</evidence>
<organism evidence="1 2">
    <name type="scientific">Araneus ventricosus</name>
    <name type="common">Orbweaver spider</name>
    <name type="synonym">Epeira ventricosa</name>
    <dbReference type="NCBI Taxonomy" id="182803"/>
    <lineage>
        <taxon>Eukaryota</taxon>
        <taxon>Metazoa</taxon>
        <taxon>Ecdysozoa</taxon>
        <taxon>Arthropoda</taxon>
        <taxon>Chelicerata</taxon>
        <taxon>Arachnida</taxon>
        <taxon>Araneae</taxon>
        <taxon>Araneomorphae</taxon>
        <taxon>Entelegynae</taxon>
        <taxon>Araneoidea</taxon>
        <taxon>Araneidae</taxon>
        <taxon>Araneus</taxon>
    </lineage>
</organism>
<accession>A0A4Y2CFI2</accession>
<protein>
    <submittedName>
        <fullName evidence="1">Uncharacterized protein</fullName>
    </submittedName>
</protein>
<keyword evidence="2" id="KW-1185">Reference proteome</keyword>
<dbReference type="Proteomes" id="UP000499080">
    <property type="component" value="Unassembled WGS sequence"/>
</dbReference>
<name>A0A4Y2CFI2_ARAVE</name>
<feature type="non-terminal residue" evidence="1">
    <location>
        <position position="1"/>
    </location>
</feature>
<dbReference type="EMBL" id="BGPR01000183">
    <property type="protein sequence ID" value="GBM02704.1"/>
    <property type="molecule type" value="Genomic_DNA"/>
</dbReference>
<gene>
    <name evidence="1" type="ORF">AVEN_40785-2_1</name>
</gene>